<dbReference type="InterPro" id="IPR033858">
    <property type="entry name" value="MPN_RPN7_8"/>
</dbReference>
<dbReference type="GO" id="GO:0005838">
    <property type="term" value="C:proteasome regulatory particle"/>
    <property type="evidence" value="ECO:0007669"/>
    <property type="project" value="InterPro"/>
</dbReference>
<keyword evidence="3 6" id="KW-0647">Proteasome</keyword>
<dbReference type="InterPro" id="IPR024969">
    <property type="entry name" value="EIF3F/CSN6-like_C"/>
</dbReference>
<dbReference type="InterPro" id="IPR037518">
    <property type="entry name" value="MPN"/>
</dbReference>
<dbReference type="PROSITE" id="PS50249">
    <property type="entry name" value="MPN"/>
    <property type="match status" value="1"/>
</dbReference>
<dbReference type="STRING" id="1890683.A0A427YKV0"/>
<dbReference type="AlphaFoldDB" id="A0A427YKV0"/>
<dbReference type="PANTHER" id="PTHR10540:SF7">
    <property type="entry name" value="26S PROTEASOME NON-ATPASE REGULATORY SUBUNIT 7"/>
    <property type="match status" value="1"/>
</dbReference>
<dbReference type="InterPro" id="IPR000555">
    <property type="entry name" value="JAMM/MPN+_dom"/>
</dbReference>
<proteinExistence type="inferred from homology"/>
<feature type="domain" description="MPN" evidence="5">
    <location>
        <begin position="49"/>
        <end position="183"/>
    </location>
</feature>
<keyword evidence="7" id="KW-1185">Reference proteome</keyword>
<dbReference type="CDD" id="cd08062">
    <property type="entry name" value="MPN_RPN7_8"/>
    <property type="match status" value="1"/>
</dbReference>
<sequence>MPGLTTAQVTELSSVNVYVYPATSCFLTGLRRLQAPRRSPVRLKYLPLAVIHPLVLLSVVDHASRVPISKNKRVLGILLGQDEGNTINVANSFAVPFEEDERDPKTFFLDLDYVEEMWRMFRKVNAKERPIGFYHTGPRLRSSDLEISDLFKRFCDRPVMVIVDTRASGGRGETGIPTDAYFAIEEIREDGTATQRTFTHVPTSIEAEEAEEIGVEHLLRDVAASSSVPSSSVLTTQSLSTRVTSQLSSLRGLHARLRDIGEYLEHVRAGKLPLNHQILGQLQEIVGLLPQLGGDADLGKAFRVGTNDSTMVVYLSALIRTVLALHDLIENRIEMAQQEIEDAKSPEEKAAEAAAAAAGIKASDVEKAKKEKEEEEKKAKEKK</sequence>
<protein>
    <submittedName>
        <fullName evidence="6">Proteasome regulatory particle subunit</fullName>
    </submittedName>
</protein>
<evidence type="ECO:0000259" key="5">
    <source>
        <dbReference type="PROSITE" id="PS50249"/>
    </source>
</evidence>
<feature type="compositionally biased region" description="Low complexity" evidence="4">
    <location>
        <begin position="352"/>
        <end position="362"/>
    </location>
</feature>
<evidence type="ECO:0000256" key="3">
    <source>
        <dbReference type="ARBA" id="ARBA00022942"/>
    </source>
</evidence>
<evidence type="ECO:0000256" key="1">
    <source>
        <dbReference type="ARBA" id="ARBA00002187"/>
    </source>
</evidence>
<dbReference type="OrthoDB" id="10256771at2759"/>
<reference evidence="6 7" key="1">
    <citation type="submission" date="2018-11" db="EMBL/GenBank/DDBJ databases">
        <title>Genome sequence of Saitozyma podzolica DSM 27192.</title>
        <authorList>
            <person name="Aliyu H."/>
            <person name="Gorte O."/>
            <person name="Ochsenreither K."/>
        </authorList>
    </citation>
    <scope>NUCLEOTIDE SEQUENCE [LARGE SCALE GENOMIC DNA]</scope>
    <source>
        <strain evidence="6 7">DSM 27192</strain>
    </source>
</reference>
<feature type="compositionally biased region" description="Basic and acidic residues" evidence="4">
    <location>
        <begin position="341"/>
        <end position="351"/>
    </location>
</feature>
<dbReference type="EMBL" id="RSCD01000007">
    <property type="protein sequence ID" value="RSH91677.1"/>
    <property type="molecule type" value="Genomic_DNA"/>
</dbReference>
<dbReference type="Proteomes" id="UP000279259">
    <property type="component" value="Unassembled WGS sequence"/>
</dbReference>
<organism evidence="6 7">
    <name type="scientific">Saitozyma podzolica</name>
    <dbReference type="NCBI Taxonomy" id="1890683"/>
    <lineage>
        <taxon>Eukaryota</taxon>
        <taxon>Fungi</taxon>
        <taxon>Dikarya</taxon>
        <taxon>Basidiomycota</taxon>
        <taxon>Agaricomycotina</taxon>
        <taxon>Tremellomycetes</taxon>
        <taxon>Tremellales</taxon>
        <taxon>Trimorphomycetaceae</taxon>
        <taxon>Saitozyma</taxon>
    </lineage>
</organism>
<name>A0A427YKV0_9TREE</name>
<dbReference type="SMART" id="SM00232">
    <property type="entry name" value="JAB_MPN"/>
    <property type="match status" value="1"/>
</dbReference>
<feature type="region of interest" description="Disordered" evidence="4">
    <location>
        <begin position="340"/>
        <end position="383"/>
    </location>
</feature>
<evidence type="ECO:0000256" key="4">
    <source>
        <dbReference type="SAM" id="MobiDB-lite"/>
    </source>
</evidence>
<dbReference type="Gene3D" id="3.40.140.10">
    <property type="entry name" value="Cytidine Deaminase, domain 2"/>
    <property type="match status" value="1"/>
</dbReference>
<accession>A0A427YKV0</accession>
<dbReference type="Pfam" id="PF01398">
    <property type="entry name" value="JAB"/>
    <property type="match status" value="1"/>
</dbReference>
<dbReference type="GO" id="GO:0043161">
    <property type="term" value="P:proteasome-mediated ubiquitin-dependent protein catabolic process"/>
    <property type="evidence" value="ECO:0007669"/>
    <property type="project" value="TreeGrafter"/>
</dbReference>
<evidence type="ECO:0000313" key="7">
    <source>
        <dbReference type="Proteomes" id="UP000279259"/>
    </source>
</evidence>
<dbReference type="GO" id="GO:0008237">
    <property type="term" value="F:metallopeptidase activity"/>
    <property type="evidence" value="ECO:0007669"/>
    <property type="project" value="InterPro"/>
</dbReference>
<comment type="caution">
    <text evidence="6">The sequence shown here is derived from an EMBL/GenBank/DDBJ whole genome shotgun (WGS) entry which is preliminary data.</text>
</comment>
<dbReference type="Pfam" id="PF13012">
    <property type="entry name" value="MitMem_reg"/>
    <property type="match status" value="1"/>
</dbReference>
<gene>
    <name evidence="6" type="primary">RPN8</name>
    <name evidence="6" type="ORF">EHS25_009046</name>
</gene>
<evidence type="ECO:0000313" key="6">
    <source>
        <dbReference type="EMBL" id="RSH91677.1"/>
    </source>
</evidence>
<dbReference type="PANTHER" id="PTHR10540">
    <property type="entry name" value="EUKARYOTIC TRANSLATION INITIATION FACTOR 3 SUBUNIT F-RELATED"/>
    <property type="match status" value="1"/>
</dbReference>
<feature type="compositionally biased region" description="Basic and acidic residues" evidence="4">
    <location>
        <begin position="363"/>
        <end position="383"/>
    </location>
</feature>
<comment type="similarity">
    <text evidence="2">Belongs to the peptidase M67A family.</text>
</comment>
<evidence type="ECO:0000256" key="2">
    <source>
        <dbReference type="ARBA" id="ARBA00008568"/>
    </source>
</evidence>
<comment type="function">
    <text evidence="1">Acts as a regulatory subunit of the 26S proteasome which is involved in the ATP-dependent degradation of ubiquitinated proteins.</text>
</comment>